<dbReference type="AlphaFoldDB" id="A1HQU6"/>
<evidence type="ECO:0000313" key="3">
    <source>
        <dbReference type="Proteomes" id="UP000005139"/>
    </source>
</evidence>
<keyword evidence="3" id="KW-1185">Reference proteome</keyword>
<sequence>MVEDNANKVPAQRQEPGLDYTASSAVDPSLQEESKRTINYLVHRMLWDQMDKVDLDDLAISRKGTMEVQDDL</sequence>
<evidence type="ECO:0000313" key="2">
    <source>
        <dbReference type="EMBL" id="EAX47656.1"/>
    </source>
</evidence>
<dbReference type="RefSeq" id="WP_007289385.1">
    <property type="nucleotide sequence ID" value="NZ_AAWL01000008.1"/>
</dbReference>
<gene>
    <name evidence="2" type="ORF">TcarDRAFT_1078</name>
</gene>
<reference evidence="2 3" key="2">
    <citation type="submission" date="2007-01" db="EMBL/GenBank/DDBJ databases">
        <title>Sequencing of the draft genome and assembly of Thermosinus carboxydivorans Nor1.</title>
        <authorList>
            <consortium name="US DOE Joint Genome Institute (JGI-PGF)"/>
            <person name="Copeland A."/>
            <person name="Lucas S."/>
            <person name="Lapidus A."/>
            <person name="Barry K."/>
            <person name="Glavina del Rio T."/>
            <person name="Dalin E."/>
            <person name="Tice H."/>
            <person name="Bruce D."/>
            <person name="Pitluck S."/>
            <person name="Richardson P."/>
        </authorList>
    </citation>
    <scope>NUCLEOTIDE SEQUENCE [LARGE SCALE GENOMIC DNA]</scope>
    <source>
        <strain evidence="2 3">Nor1</strain>
    </source>
</reference>
<dbReference type="Proteomes" id="UP000005139">
    <property type="component" value="Unassembled WGS sequence"/>
</dbReference>
<accession>A1HQU6</accession>
<dbReference type="EMBL" id="AAWL01000008">
    <property type="protein sequence ID" value="EAX47656.1"/>
    <property type="molecule type" value="Genomic_DNA"/>
</dbReference>
<comment type="caution">
    <text evidence="2">The sequence shown here is derived from an EMBL/GenBank/DDBJ whole genome shotgun (WGS) entry which is preliminary data.</text>
</comment>
<organism evidence="2 3">
    <name type="scientific">Thermosinus carboxydivorans Nor1</name>
    <dbReference type="NCBI Taxonomy" id="401526"/>
    <lineage>
        <taxon>Bacteria</taxon>
        <taxon>Bacillati</taxon>
        <taxon>Bacillota</taxon>
        <taxon>Negativicutes</taxon>
        <taxon>Selenomonadales</taxon>
        <taxon>Sporomusaceae</taxon>
        <taxon>Thermosinus</taxon>
    </lineage>
</organism>
<reference evidence="2 3" key="1">
    <citation type="submission" date="2007-01" db="EMBL/GenBank/DDBJ databases">
        <title>Annotation of the draft genome assembly of Thermosinus carboxydivorans Nor1.</title>
        <authorList>
            <consortium name="US DOE Joint Genome Institute (JGI-ORNL)"/>
            <person name="Larimer F."/>
            <person name="Land M."/>
            <person name="Hauser L."/>
        </authorList>
    </citation>
    <scope>NUCLEOTIDE SEQUENCE [LARGE SCALE GENOMIC DNA]</scope>
    <source>
        <strain evidence="2 3">Nor1</strain>
    </source>
</reference>
<proteinExistence type="predicted"/>
<evidence type="ECO:0000256" key="1">
    <source>
        <dbReference type="SAM" id="MobiDB-lite"/>
    </source>
</evidence>
<dbReference type="OrthoDB" id="9849017at2"/>
<name>A1HQU6_9FIRM</name>
<protein>
    <submittedName>
        <fullName evidence="2">Uncharacterized protein</fullName>
    </submittedName>
</protein>
<feature type="region of interest" description="Disordered" evidence="1">
    <location>
        <begin position="1"/>
        <end position="33"/>
    </location>
</feature>